<evidence type="ECO:0000256" key="3">
    <source>
        <dbReference type="ARBA" id="ARBA00022771"/>
    </source>
</evidence>
<dbReference type="Proteomes" id="UP000887568">
    <property type="component" value="Unplaced"/>
</dbReference>
<dbReference type="GO" id="GO:0000981">
    <property type="term" value="F:DNA-binding transcription factor activity, RNA polymerase II-specific"/>
    <property type="evidence" value="ECO:0007669"/>
    <property type="project" value="TreeGrafter"/>
</dbReference>
<feature type="domain" description="C2H2-type" evidence="7">
    <location>
        <begin position="200"/>
        <end position="227"/>
    </location>
</feature>
<feature type="compositionally biased region" description="Polar residues" evidence="6">
    <location>
        <begin position="572"/>
        <end position="581"/>
    </location>
</feature>
<feature type="compositionally biased region" description="Polar residues" evidence="6">
    <location>
        <begin position="254"/>
        <end position="282"/>
    </location>
</feature>
<dbReference type="PANTHER" id="PTHR24409">
    <property type="entry name" value="ZINC FINGER PROTEIN 142"/>
    <property type="match status" value="1"/>
</dbReference>
<dbReference type="InterPro" id="IPR013087">
    <property type="entry name" value="Znf_C2H2_type"/>
</dbReference>
<dbReference type="OrthoDB" id="9439903at2759"/>
<evidence type="ECO:0000256" key="6">
    <source>
        <dbReference type="SAM" id="MobiDB-lite"/>
    </source>
</evidence>
<feature type="domain" description="C2H2-type" evidence="7">
    <location>
        <begin position="615"/>
        <end position="641"/>
    </location>
</feature>
<dbReference type="RefSeq" id="XP_038062916.1">
    <property type="nucleotide sequence ID" value="XM_038206988.1"/>
</dbReference>
<keyword evidence="3 5" id="KW-0863">Zinc-finger</keyword>
<dbReference type="AlphaFoldDB" id="A0A914AG17"/>
<dbReference type="EnsemblMetazoa" id="XM_038206987.1">
    <property type="protein sequence ID" value="XP_038062915.1"/>
    <property type="gene ID" value="LOC119733405"/>
</dbReference>
<feature type="compositionally biased region" description="Polar residues" evidence="6">
    <location>
        <begin position="539"/>
        <end position="555"/>
    </location>
</feature>
<feature type="region of interest" description="Disordered" evidence="6">
    <location>
        <begin position="640"/>
        <end position="678"/>
    </location>
</feature>
<keyword evidence="4" id="KW-0862">Zinc</keyword>
<dbReference type="EnsemblMetazoa" id="XM_038206988.1">
    <property type="protein sequence ID" value="XP_038062916.1"/>
    <property type="gene ID" value="LOC119733405"/>
</dbReference>
<feature type="domain" description="C2H2-type" evidence="7">
    <location>
        <begin position="327"/>
        <end position="354"/>
    </location>
</feature>
<feature type="region of interest" description="Disordered" evidence="6">
    <location>
        <begin position="466"/>
        <end position="493"/>
    </location>
</feature>
<evidence type="ECO:0000256" key="2">
    <source>
        <dbReference type="ARBA" id="ARBA00022737"/>
    </source>
</evidence>
<proteinExistence type="predicted"/>
<feature type="region of interest" description="Disordered" evidence="6">
    <location>
        <begin position="361"/>
        <end position="392"/>
    </location>
</feature>
<feature type="domain" description="C2H2-type" evidence="7">
    <location>
        <begin position="587"/>
        <end position="614"/>
    </location>
</feature>
<feature type="compositionally biased region" description="Basic and acidic residues" evidence="6">
    <location>
        <begin position="664"/>
        <end position="678"/>
    </location>
</feature>
<feature type="compositionally biased region" description="Polar residues" evidence="6">
    <location>
        <begin position="222"/>
        <end position="231"/>
    </location>
</feature>
<dbReference type="PANTHER" id="PTHR24409:SF295">
    <property type="entry name" value="AZ2-RELATED"/>
    <property type="match status" value="1"/>
</dbReference>
<dbReference type="SUPFAM" id="SSF57667">
    <property type="entry name" value="beta-beta-alpha zinc fingers"/>
    <property type="match status" value="3"/>
</dbReference>
<sequence>MDQPQKSSQSALAFQLVTELTSLVDETTFTKRMAVLRDIKDAWEKNIEVTVVTEEDSFGYGEQMHLDDADEVQMGPGDFNLDYFEEKPEYLRGRPDTEPLVDEEVGNKRGQVKEKKLSRAGTLQPGSFAKSVREDNGFDGKDTGNVSTPQSAGKTRPIGASPKRKTPTVLPRNFPCLFCSKQFMHEGHLKKHILKHSEDLSCKICGKKFSTVKAKSSHAKTHLNQNMSNTNPKKLQSQKQPKCPKSQSKAPQPTHLTPGTYTAQEEQIAHASTSNPPTSPGVNQYHGDTCEVKQEESNLTVTGGVVIEASPSSVSSKTHRSGIKQKYRCKYCSVSLSSSSRLLYHESLHLKDPLKIRKMGKKMPSGRHLPGPSQRQIQKKKFPKSMPAKRTMAPQKEDLFKCQYCRKLYFTRESSLNKHLNDMHPEMIPGLERTDAARPTGRKVVETLQIQNLKTEVSYASLTRKAAPANTPNASASPMYNTSSVQKGPKMAGTGQISNVAKAKKNLSPTVSGASTSQFQIANNAPKSHSQLVTSLGSPIRQTAQQKSPSMSDLRSPSKQKSHIKHSSKSSDAPSVSGTGNKQEKSYPCRYCDKVSKSRRLIIEHERQHTGERPYPCKCGKAFTSVSSLRNHQRRNCALRGQADSMPANSQQNYESRTVVTRVESSHVEEMRSRIESN</sequence>
<evidence type="ECO:0000313" key="9">
    <source>
        <dbReference type="Proteomes" id="UP000887568"/>
    </source>
</evidence>
<evidence type="ECO:0000259" key="7">
    <source>
        <dbReference type="PROSITE" id="PS50157"/>
    </source>
</evidence>
<evidence type="ECO:0000256" key="1">
    <source>
        <dbReference type="ARBA" id="ARBA00022723"/>
    </source>
</evidence>
<protein>
    <recommendedName>
        <fullName evidence="7">C2H2-type domain-containing protein</fullName>
    </recommendedName>
</protein>
<name>A0A914AG17_PATMI</name>
<feature type="compositionally biased region" description="Low complexity" evidence="6">
    <location>
        <begin position="232"/>
        <end position="253"/>
    </location>
</feature>
<dbReference type="PROSITE" id="PS50157">
    <property type="entry name" value="ZINC_FINGER_C2H2_2"/>
    <property type="match status" value="5"/>
</dbReference>
<feature type="region of interest" description="Disordered" evidence="6">
    <location>
        <begin position="539"/>
        <end position="586"/>
    </location>
</feature>
<feature type="region of interest" description="Disordered" evidence="6">
    <location>
        <begin position="216"/>
        <end position="285"/>
    </location>
</feature>
<organism evidence="8 9">
    <name type="scientific">Patiria miniata</name>
    <name type="common">Bat star</name>
    <name type="synonym">Asterina miniata</name>
    <dbReference type="NCBI Taxonomy" id="46514"/>
    <lineage>
        <taxon>Eukaryota</taxon>
        <taxon>Metazoa</taxon>
        <taxon>Echinodermata</taxon>
        <taxon>Eleutherozoa</taxon>
        <taxon>Asterozoa</taxon>
        <taxon>Asteroidea</taxon>
        <taxon>Valvatacea</taxon>
        <taxon>Valvatida</taxon>
        <taxon>Asterinidae</taxon>
        <taxon>Patiria</taxon>
    </lineage>
</organism>
<feature type="compositionally biased region" description="Basic and acidic residues" evidence="6">
    <location>
        <begin position="131"/>
        <end position="142"/>
    </location>
</feature>
<evidence type="ECO:0000256" key="4">
    <source>
        <dbReference type="ARBA" id="ARBA00022833"/>
    </source>
</evidence>
<feature type="compositionally biased region" description="Low complexity" evidence="6">
    <location>
        <begin position="466"/>
        <end position="478"/>
    </location>
</feature>
<dbReference type="InterPro" id="IPR036236">
    <property type="entry name" value="Znf_C2H2_sf"/>
</dbReference>
<dbReference type="GO" id="GO:0008270">
    <property type="term" value="F:zinc ion binding"/>
    <property type="evidence" value="ECO:0007669"/>
    <property type="project" value="UniProtKB-KW"/>
</dbReference>
<accession>A0A914AG17</accession>
<dbReference type="GeneID" id="119733405"/>
<dbReference type="GO" id="GO:0000977">
    <property type="term" value="F:RNA polymerase II transcription regulatory region sequence-specific DNA binding"/>
    <property type="evidence" value="ECO:0007669"/>
    <property type="project" value="TreeGrafter"/>
</dbReference>
<feature type="compositionally biased region" description="Basic residues" evidence="6">
    <location>
        <begin position="558"/>
        <end position="568"/>
    </location>
</feature>
<keyword evidence="1" id="KW-0479">Metal-binding</keyword>
<evidence type="ECO:0000313" key="8">
    <source>
        <dbReference type="EnsemblMetazoa" id="XP_038062915.1"/>
    </source>
</evidence>
<dbReference type="PROSITE" id="PS00028">
    <property type="entry name" value="ZINC_FINGER_C2H2_1"/>
    <property type="match status" value="3"/>
</dbReference>
<feature type="compositionally biased region" description="Polar residues" evidence="6">
    <location>
        <begin position="647"/>
        <end position="659"/>
    </location>
</feature>
<dbReference type="SMART" id="SM00355">
    <property type="entry name" value="ZnF_C2H2"/>
    <property type="match status" value="6"/>
</dbReference>
<reference evidence="8" key="1">
    <citation type="submission" date="2022-11" db="UniProtKB">
        <authorList>
            <consortium name="EnsemblMetazoa"/>
        </authorList>
    </citation>
    <scope>IDENTIFICATION</scope>
</reference>
<feature type="domain" description="C2H2-type" evidence="7">
    <location>
        <begin position="174"/>
        <end position="201"/>
    </location>
</feature>
<dbReference type="FunFam" id="3.30.160.60:FF:002343">
    <property type="entry name" value="Zinc finger protein 33A"/>
    <property type="match status" value="1"/>
</dbReference>
<feature type="region of interest" description="Disordered" evidence="6">
    <location>
        <begin position="92"/>
        <end position="167"/>
    </location>
</feature>
<dbReference type="RefSeq" id="XP_038062915.1">
    <property type="nucleotide sequence ID" value="XM_038206987.1"/>
</dbReference>
<evidence type="ECO:0000256" key="5">
    <source>
        <dbReference type="PROSITE-ProRule" id="PRU00042"/>
    </source>
</evidence>
<feature type="compositionally biased region" description="Basic and acidic residues" evidence="6">
    <location>
        <begin position="105"/>
        <end position="117"/>
    </location>
</feature>
<keyword evidence="2" id="KW-0677">Repeat</keyword>
<keyword evidence="9" id="KW-1185">Reference proteome</keyword>
<dbReference type="Gene3D" id="3.30.160.60">
    <property type="entry name" value="Classic Zinc Finger"/>
    <property type="match status" value="4"/>
</dbReference>
<dbReference type="GO" id="GO:0005634">
    <property type="term" value="C:nucleus"/>
    <property type="evidence" value="ECO:0007669"/>
    <property type="project" value="TreeGrafter"/>
</dbReference>
<feature type="compositionally biased region" description="Polar residues" evidence="6">
    <location>
        <begin position="144"/>
        <end position="153"/>
    </location>
</feature>